<dbReference type="Pfam" id="PF00632">
    <property type="entry name" value="HECT"/>
    <property type="match status" value="1"/>
</dbReference>
<evidence type="ECO:0000313" key="10">
    <source>
        <dbReference type="Proteomes" id="UP000825729"/>
    </source>
</evidence>
<dbReference type="EC" id="2.3.2.26" evidence="3"/>
<keyword evidence="5 6" id="KW-0833">Ubl conjugation pathway</keyword>
<comment type="catalytic activity">
    <reaction evidence="1">
        <text>S-ubiquitinyl-[E2 ubiquitin-conjugating enzyme]-L-cysteine + [acceptor protein]-L-lysine = [E2 ubiquitin-conjugating enzyme]-L-cysteine + N(6)-ubiquitinyl-[acceptor protein]-L-lysine.</text>
        <dbReference type="EC" id="2.3.2.26"/>
    </reaction>
</comment>
<dbReference type="Gene3D" id="1.25.10.10">
    <property type="entry name" value="Leucine-rich Repeat Variant"/>
    <property type="match status" value="1"/>
</dbReference>
<evidence type="ECO:0000256" key="4">
    <source>
        <dbReference type="ARBA" id="ARBA00022679"/>
    </source>
</evidence>
<keyword evidence="10" id="KW-1185">Reference proteome</keyword>
<dbReference type="GO" id="GO:0043161">
    <property type="term" value="P:proteasome-mediated ubiquitin-dependent protein catabolic process"/>
    <property type="evidence" value="ECO:0007669"/>
    <property type="project" value="TreeGrafter"/>
</dbReference>
<evidence type="ECO:0000256" key="1">
    <source>
        <dbReference type="ARBA" id="ARBA00000885"/>
    </source>
</evidence>
<evidence type="ECO:0000256" key="7">
    <source>
        <dbReference type="SAM" id="MobiDB-lite"/>
    </source>
</evidence>
<feature type="region of interest" description="Disordered" evidence="7">
    <location>
        <begin position="1"/>
        <end position="80"/>
    </location>
</feature>
<organism evidence="9 10">
    <name type="scientific">Aristolochia fimbriata</name>
    <name type="common">White veined hardy Dutchman's pipe vine</name>
    <dbReference type="NCBI Taxonomy" id="158543"/>
    <lineage>
        <taxon>Eukaryota</taxon>
        <taxon>Viridiplantae</taxon>
        <taxon>Streptophyta</taxon>
        <taxon>Embryophyta</taxon>
        <taxon>Tracheophyta</taxon>
        <taxon>Spermatophyta</taxon>
        <taxon>Magnoliopsida</taxon>
        <taxon>Magnoliidae</taxon>
        <taxon>Piperales</taxon>
        <taxon>Aristolochiaceae</taxon>
        <taxon>Aristolochia</taxon>
    </lineage>
</organism>
<dbReference type="InterPro" id="IPR000569">
    <property type="entry name" value="HECT_dom"/>
</dbReference>
<dbReference type="GO" id="GO:0000209">
    <property type="term" value="P:protein polyubiquitination"/>
    <property type="evidence" value="ECO:0007669"/>
    <property type="project" value="TreeGrafter"/>
</dbReference>
<dbReference type="InterPro" id="IPR035983">
    <property type="entry name" value="Hect_E3_ubiquitin_ligase"/>
</dbReference>
<dbReference type="Pfam" id="PF25579">
    <property type="entry name" value="TPR_TRIP12_N"/>
    <property type="match status" value="1"/>
</dbReference>
<evidence type="ECO:0000313" key="9">
    <source>
        <dbReference type="EMBL" id="KAG9453348.1"/>
    </source>
</evidence>
<feature type="domain" description="HECT" evidence="8">
    <location>
        <begin position="1089"/>
        <end position="1466"/>
    </location>
</feature>
<dbReference type="PANTHER" id="PTHR45670:SF10">
    <property type="entry name" value="E3 UBIQUITIN-PROTEIN LIGASE UPL4"/>
    <property type="match status" value="1"/>
</dbReference>
<feature type="region of interest" description="Disordered" evidence="7">
    <location>
        <begin position="1050"/>
        <end position="1072"/>
    </location>
</feature>
<feature type="region of interest" description="Disordered" evidence="7">
    <location>
        <begin position="524"/>
        <end position="544"/>
    </location>
</feature>
<dbReference type="PANTHER" id="PTHR45670">
    <property type="entry name" value="E3 UBIQUITIN-PROTEIN LIGASE TRIP12"/>
    <property type="match status" value="1"/>
</dbReference>
<feature type="compositionally biased region" description="Low complexity" evidence="7">
    <location>
        <begin position="1052"/>
        <end position="1061"/>
    </location>
</feature>
<keyword evidence="4" id="KW-0808">Transferase</keyword>
<dbReference type="FunFam" id="3.30.2410.10:FF:000007">
    <property type="entry name" value="Putative E3 ubiquitin-protein ligase HECTD1"/>
    <property type="match status" value="1"/>
</dbReference>
<dbReference type="InterPro" id="IPR011989">
    <property type="entry name" value="ARM-like"/>
</dbReference>
<dbReference type="CDD" id="cd00078">
    <property type="entry name" value="HECTc"/>
    <property type="match status" value="1"/>
</dbReference>
<evidence type="ECO:0000259" key="8">
    <source>
        <dbReference type="PROSITE" id="PS50237"/>
    </source>
</evidence>
<dbReference type="Gene3D" id="3.90.1750.10">
    <property type="entry name" value="Hect, E3 ligase catalytic domains"/>
    <property type="match status" value="1"/>
</dbReference>
<evidence type="ECO:0000256" key="6">
    <source>
        <dbReference type="PROSITE-ProRule" id="PRU00104"/>
    </source>
</evidence>
<dbReference type="SMART" id="SM00119">
    <property type="entry name" value="HECTc"/>
    <property type="match status" value="1"/>
</dbReference>
<feature type="compositionally biased region" description="Polar residues" evidence="7">
    <location>
        <begin position="30"/>
        <end position="40"/>
    </location>
</feature>
<evidence type="ECO:0000256" key="5">
    <source>
        <dbReference type="ARBA" id="ARBA00022786"/>
    </source>
</evidence>
<dbReference type="EMBL" id="JAINDJ010000003">
    <property type="protein sequence ID" value="KAG9453348.1"/>
    <property type="molecule type" value="Genomic_DNA"/>
</dbReference>
<dbReference type="Gene3D" id="3.30.2410.10">
    <property type="entry name" value="Hect, E3 ligase catalytic domain"/>
    <property type="match status" value="1"/>
</dbReference>
<feature type="compositionally biased region" description="Basic and acidic residues" evidence="7">
    <location>
        <begin position="71"/>
        <end position="80"/>
    </location>
</feature>
<feature type="compositionally biased region" description="Basic and acidic residues" evidence="7">
    <location>
        <begin position="1"/>
        <end position="29"/>
    </location>
</feature>
<accession>A0AAV7F1C9</accession>
<dbReference type="SUPFAM" id="SSF48371">
    <property type="entry name" value="ARM repeat"/>
    <property type="match status" value="1"/>
</dbReference>
<gene>
    <name evidence="9" type="ORF">H6P81_006252</name>
</gene>
<feature type="active site" description="Glycyl thioester intermediate" evidence="6">
    <location>
        <position position="1433"/>
    </location>
</feature>
<dbReference type="PROSITE" id="PS50237">
    <property type="entry name" value="HECT"/>
    <property type="match status" value="1"/>
</dbReference>
<evidence type="ECO:0000256" key="3">
    <source>
        <dbReference type="ARBA" id="ARBA00012485"/>
    </source>
</evidence>
<protein>
    <recommendedName>
        <fullName evidence="3">HECT-type E3 ubiquitin transferase</fullName>
        <ecNumber evidence="3">2.3.2.26</ecNumber>
    </recommendedName>
</protein>
<comment type="caution">
    <text evidence="9">The sequence shown here is derived from an EMBL/GenBank/DDBJ whole genome shotgun (WGS) entry which is preliminary data.</text>
</comment>
<evidence type="ECO:0000256" key="2">
    <source>
        <dbReference type="ARBA" id="ARBA00006331"/>
    </source>
</evidence>
<dbReference type="InterPro" id="IPR045322">
    <property type="entry name" value="HECTD1/TRIP12-like"/>
</dbReference>
<sequence length="1466" mass="163458">MENRGRKRTELQEQLPADKRACSLSDHRPSTSSHLPSTSEAPECEMETSSSASVSGRSDKDSAYGSCDSDGAEHDYNPRNSAETKAKFKRILSALSDEAGPSSQLAALTELCDVLLLCTESSLSSFSWETFVPILVTLAKNDCNPNIMLFSVRALTYLCDVMPRSAMYLVRYDAVPALVAPLLCIEYLDVAEQCLQALEKIARVHPASCLQAGAIMAVLNYIDFFSPSIQNVALSTVANICKKLPSDSSSYVMEAIPILCNLLQYEDQKLVENVVLCLIRIVEGLSDNSETLDELCKHGLIEQSRNLTINGRMTLGLSTYTGLIGMLSRLASHSSMAVRTLFELNISSALRNILLVSDLASIPFPDSGETDSSQVHEVLKLLNALLPPLDRGLAETMQDKDKMLAEEPELLDNFGKEIFPALIQVVNSGASSCVFYGCLSVINKLVYFSSTDALLGLLERTNIASFLAGIFVRKDQHVLVSALKTTELLMKKLPGLLLKPFVKEGVLYAIDALQIPDRCCEPMAEKSESSQNSSGANQRTSGSMKDMPKCWCYAFDIRRPSTSIESGTCKIETVTVQAVAEHIKATYFTGAPNSDVGFSEILQRLKGLSANLNSHMLSVTAGDECSQHDILVQIMMEINNKRDPLSTFEFIESGIVRSLANYLSGGKYKGGEIHHHDLVKRLQIFARVSLLSKGAESEQTPLMLLVQKLQSTLSFCSLDHFPVIHSHVSKSRNYYANIPSGRYTKYPCLKLRFVKGEQEAQLCDYSQDIMLIEPFTSLHDIEGFLWPKVSSSKGEVRDAGNKDEKSLEKEKVDNLTNACQEIFDMMETIPNESSSVDPVRKTKLDFFLAEKQLARSLTIYQSILQEHVTNVHEMTTGPRFWNEVYTLTYRKAAELGQSDQENGSNTDLALKELPFFSRMFFDKLPCNLDKSDPVYDILILLKVLEGLNKHAFHLMYHDRSIAFAEGRITDFDELKDTVPTVSQVEFLSNKLTEKLEQQMQDPLAVSVGGMPIWCNQLIAACPFLFSFESRRKYFHLAAFSSLHVQPISPLQRSDNSNSNVSNRRRSHSSGMPREKFQVCRDNIMESASQMMDLYASSNAIIEVEYKEEVGTGLGPTMEFYTLISHEFQKAGLGMWRDDHVSLGDASHGYVTTSFGLFPRPWPATSSVCKGVEFCEVIKKFALLGQIVAKAIQDGRVLDLPISRAFYKLVLGQELDIYDILSFDPQLGRTLLEFQALANKKKFLGSIPMGGSNYENSIYFRDTNIEDLCLDFTLPGYSDYKLACGHDYNMVNINNLADYVSLVVDATVRSGIIRQLEAFKSGFNQVFPLTSLQIFTEDEFERLLCGEKDTWVSGELLDYVKFDHGYTASSPPIVSLLEIIEEFECDQRRAFLQFVTGAPRLPPGGLAALNPKLTIVRKHFHDSDDGDLPSVMTCANYLKLPPYSSKEKMRERLLYAITEGQGSFHLS</sequence>
<dbReference type="InterPro" id="IPR057948">
    <property type="entry name" value="TPR_TRIP12_N"/>
</dbReference>
<feature type="compositionally biased region" description="Polar residues" evidence="7">
    <location>
        <begin position="47"/>
        <end position="56"/>
    </location>
</feature>
<name>A0AAV7F1C9_ARIFI</name>
<dbReference type="InterPro" id="IPR016024">
    <property type="entry name" value="ARM-type_fold"/>
</dbReference>
<dbReference type="SUPFAM" id="SSF56204">
    <property type="entry name" value="Hect, E3 ligase catalytic domain"/>
    <property type="match status" value="1"/>
</dbReference>
<comment type="similarity">
    <text evidence="2">Belongs to the UPL family. K-HECT subfamily.</text>
</comment>
<proteinExistence type="inferred from homology"/>
<reference evidence="9 10" key="1">
    <citation type="submission" date="2021-07" db="EMBL/GenBank/DDBJ databases">
        <title>The Aristolochia fimbriata genome: insights into angiosperm evolution, floral development and chemical biosynthesis.</title>
        <authorList>
            <person name="Jiao Y."/>
        </authorList>
    </citation>
    <scope>NUCLEOTIDE SEQUENCE [LARGE SCALE GENOMIC DNA]</scope>
    <source>
        <strain evidence="9">IBCAS-2021</strain>
        <tissue evidence="9">Leaf</tissue>
    </source>
</reference>
<dbReference type="Proteomes" id="UP000825729">
    <property type="component" value="Unassembled WGS sequence"/>
</dbReference>
<feature type="compositionally biased region" description="Polar residues" evidence="7">
    <location>
        <begin position="529"/>
        <end position="543"/>
    </location>
</feature>
<dbReference type="GO" id="GO:0061630">
    <property type="term" value="F:ubiquitin protein ligase activity"/>
    <property type="evidence" value="ECO:0007669"/>
    <property type="project" value="UniProtKB-EC"/>
</dbReference>